<dbReference type="PANTHER" id="PTHR43606:SF2">
    <property type="entry name" value="ALKALINE PHOSPHATASE FAMILY PROTEIN (AFU_ORTHOLOGUE AFUA_5G03860)"/>
    <property type="match status" value="1"/>
</dbReference>
<feature type="chain" id="PRO_5001576757" description="Alkaline phosphatase" evidence="1">
    <location>
        <begin position="24"/>
        <end position="510"/>
    </location>
</feature>
<protein>
    <recommendedName>
        <fullName evidence="6">Alkaline phosphatase</fullName>
    </recommendedName>
</protein>
<feature type="domain" description="PhoD-like phosphatase metallophosphatase" evidence="2">
    <location>
        <begin position="138"/>
        <end position="485"/>
    </location>
</feature>
<dbReference type="InterPro" id="IPR038607">
    <property type="entry name" value="PhoD-like_sf"/>
</dbReference>
<feature type="domain" description="Phospholipase D N-terminal" evidence="3">
    <location>
        <begin position="32"/>
        <end position="127"/>
    </location>
</feature>
<comment type="caution">
    <text evidence="4">The sequence shown here is derived from an EMBL/GenBank/DDBJ whole genome shotgun (WGS) entry which is preliminary data.</text>
</comment>
<dbReference type="AlphaFoldDB" id="A0A059DWI9"/>
<keyword evidence="1" id="KW-0732">Signal</keyword>
<dbReference type="InterPro" id="IPR052900">
    <property type="entry name" value="Phospholipid_Metab_Enz"/>
</dbReference>
<dbReference type="SUPFAM" id="SSF56300">
    <property type="entry name" value="Metallo-dependent phosphatases"/>
    <property type="match status" value="1"/>
</dbReference>
<dbReference type="eggNOG" id="COG3540">
    <property type="taxonomic scope" value="Bacteria"/>
</dbReference>
<dbReference type="RefSeq" id="WP_035554650.1">
    <property type="nucleotide sequence ID" value="NZ_AWFH01000061.1"/>
</dbReference>
<dbReference type="Gene3D" id="2.60.40.380">
    <property type="entry name" value="Purple acid phosphatase-like, N-terminal"/>
    <property type="match status" value="1"/>
</dbReference>
<accession>A0A059DWI9</accession>
<keyword evidence="5" id="KW-1185">Reference proteome</keyword>
<organism evidence="4 5">
    <name type="scientific">Hyphomonas atlantica</name>
    <dbReference type="NCBI Taxonomy" id="1280948"/>
    <lineage>
        <taxon>Bacteria</taxon>
        <taxon>Pseudomonadati</taxon>
        <taxon>Pseudomonadota</taxon>
        <taxon>Alphaproteobacteria</taxon>
        <taxon>Hyphomonadales</taxon>
        <taxon>Hyphomonadaceae</taxon>
        <taxon>Hyphomonas</taxon>
    </lineage>
</organism>
<dbReference type="STRING" id="1280948.HY36_09870"/>
<dbReference type="Pfam" id="PF16655">
    <property type="entry name" value="PhoD_N"/>
    <property type="match status" value="1"/>
</dbReference>
<reference evidence="4 5" key="1">
    <citation type="journal article" date="2014" name="Antonie Van Leeuwenhoek">
        <title>Hyphomonas beringensis sp. nov. and Hyphomonas chukchiensis sp. nov., isolated from surface seawater of the Bering Sea and Chukchi Sea.</title>
        <authorList>
            <person name="Li C."/>
            <person name="Lai Q."/>
            <person name="Li G."/>
            <person name="Dong C."/>
            <person name="Wang J."/>
            <person name="Liao Y."/>
            <person name="Shao Z."/>
        </authorList>
    </citation>
    <scope>NUCLEOTIDE SEQUENCE [LARGE SCALE GENOMIC DNA]</scope>
    <source>
        <strain evidence="4 5">22II1-22F38</strain>
    </source>
</reference>
<name>A0A059DWI9_9PROT</name>
<dbReference type="PANTHER" id="PTHR43606">
    <property type="entry name" value="PHOSPHATASE, PUTATIVE (AFU_ORTHOLOGUE AFUA_6G08710)-RELATED"/>
    <property type="match status" value="1"/>
</dbReference>
<evidence type="ECO:0008006" key="6">
    <source>
        <dbReference type="Google" id="ProtNLM"/>
    </source>
</evidence>
<proteinExistence type="predicted"/>
<dbReference type="CDD" id="cd07389">
    <property type="entry name" value="MPP_PhoD"/>
    <property type="match status" value="1"/>
</dbReference>
<evidence type="ECO:0000256" key="1">
    <source>
        <dbReference type="SAM" id="SignalP"/>
    </source>
</evidence>
<dbReference type="EMBL" id="AWFH01000061">
    <property type="protein sequence ID" value="KCZ58156.1"/>
    <property type="molecule type" value="Genomic_DNA"/>
</dbReference>
<dbReference type="PATRIC" id="fig|1280948.3.peg.3093"/>
<dbReference type="InterPro" id="IPR018946">
    <property type="entry name" value="PhoD-like_MPP"/>
</dbReference>
<feature type="signal peptide" evidence="1">
    <location>
        <begin position="1"/>
        <end position="23"/>
    </location>
</feature>
<dbReference type="Pfam" id="PF09423">
    <property type="entry name" value="PhoD"/>
    <property type="match status" value="1"/>
</dbReference>
<dbReference type="Proteomes" id="UP000024547">
    <property type="component" value="Unassembled WGS sequence"/>
</dbReference>
<dbReference type="InterPro" id="IPR029052">
    <property type="entry name" value="Metallo-depent_PP-like"/>
</dbReference>
<evidence type="ECO:0000313" key="5">
    <source>
        <dbReference type="Proteomes" id="UP000024547"/>
    </source>
</evidence>
<evidence type="ECO:0000259" key="3">
    <source>
        <dbReference type="Pfam" id="PF16655"/>
    </source>
</evidence>
<dbReference type="InterPro" id="IPR032093">
    <property type="entry name" value="PhoD_N"/>
</dbReference>
<evidence type="ECO:0000313" key="4">
    <source>
        <dbReference type="EMBL" id="KCZ58156.1"/>
    </source>
</evidence>
<gene>
    <name evidence="4" type="ORF">HY36_09870</name>
</gene>
<evidence type="ECO:0000259" key="2">
    <source>
        <dbReference type="Pfam" id="PF09423"/>
    </source>
</evidence>
<sequence>MFSRRLFLASSGAALWLPKMAVAQGGKPHFTLGVASGSPRPNSVILWTRLAPEPLQGGGMPVGSAQVRYRVCSDEAMRNTLQDGVAETSDAKGHSVHVRIEGLKPGREYFYQFYYGDEESPVGRTRTSSPDDASAKIALAYCQHYETGRYAAYRDMADWLPDCVIHTGDYIYEGGVSPLGAKMRDVGGGERRLFEIVRQHDGNEITSLWDYRNRYALYRSDPHLQAAHACAPWIVAMDDHEVDNNWAAQIPQDPEKQTPLEFQVRKYMAFKAYYEHMPIEQPPILRNMEPALQMYGKYVFGPAQVHLLDTRQFRSDQPCGDGRKPYCADALDPSRTMLGKTQEAWLTQELKRSDAPFNVIATQIWYTSYRYNAPPEGAVTNLDSWDGYPAARERLNSVLANDVSNPVFLTGDWHTAMASTIHEDPFDTTSKRIGHELVGGPISSYCPWARDMEIMRDANPHVAHLNGKQRGYLRATFTKDNCRGEFRVVEDSGRADSPVSTDIDIRTSDM</sequence>
<dbReference type="OrthoDB" id="327733at2"/>
<dbReference type="Gene3D" id="3.60.21.70">
    <property type="entry name" value="PhoD-like phosphatase"/>
    <property type="match status" value="1"/>
</dbReference>